<proteinExistence type="predicted"/>
<dbReference type="InterPro" id="IPR005467">
    <property type="entry name" value="His_kinase_dom"/>
</dbReference>
<feature type="transmembrane region" description="Helical" evidence="14">
    <location>
        <begin position="104"/>
        <end position="121"/>
    </location>
</feature>
<accession>E6TZ39</accession>
<evidence type="ECO:0000256" key="2">
    <source>
        <dbReference type="ARBA" id="ARBA00004651"/>
    </source>
</evidence>
<dbReference type="OrthoDB" id="9815750at2"/>
<dbReference type="GO" id="GO:0005524">
    <property type="term" value="F:ATP binding"/>
    <property type="evidence" value="ECO:0007669"/>
    <property type="project" value="UniProtKB-KW"/>
</dbReference>
<dbReference type="InterPro" id="IPR004358">
    <property type="entry name" value="Sig_transdc_His_kin-like_C"/>
</dbReference>
<evidence type="ECO:0000256" key="9">
    <source>
        <dbReference type="ARBA" id="ARBA00022777"/>
    </source>
</evidence>
<dbReference type="SUPFAM" id="SSF47384">
    <property type="entry name" value="Homodimeric domain of signal transducing histidine kinase"/>
    <property type="match status" value="1"/>
</dbReference>
<reference evidence="16" key="1">
    <citation type="submission" date="2010-12" db="EMBL/GenBank/DDBJ databases">
        <title>Complete sequence of Bacillus cellulosilyticus DSM 2522.</title>
        <authorList>
            <consortium name="US DOE Joint Genome Institute"/>
            <person name="Lucas S."/>
            <person name="Copeland A."/>
            <person name="Lapidus A."/>
            <person name="Cheng J.-F."/>
            <person name="Bruce D."/>
            <person name="Goodwin L."/>
            <person name="Pitluck S."/>
            <person name="Chertkov O."/>
            <person name="Detter J.C."/>
            <person name="Han C."/>
            <person name="Tapia R."/>
            <person name="Land M."/>
            <person name="Hauser L."/>
            <person name="Jeffries C."/>
            <person name="Kyrpides N."/>
            <person name="Ivanova N."/>
            <person name="Mikhailova N."/>
            <person name="Brumm P."/>
            <person name="Mead D."/>
            <person name="Woyke T."/>
        </authorList>
    </citation>
    <scope>NUCLEOTIDE SEQUENCE [LARGE SCALE GENOMIC DNA]</scope>
    <source>
        <strain evidence="16">DSM 2522</strain>
    </source>
</reference>
<gene>
    <name evidence="16" type="ordered locus">Bcell_4255</name>
</gene>
<dbReference type="InterPro" id="IPR036097">
    <property type="entry name" value="HisK_dim/P_sf"/>
</dbReference>
<keyword evidence="11 14" id="KW-1133">Transmembrane helix</keyword>
<comment type="subcellular location">
    <subcellularLocation>
        <location evidence="2">Cell membrane</location>
        <topology evidence="2">Multi-pass membrane protein</topology>
    </subcellularLocation>
</comment>
<dbReference type="Proteomes" id="UP000001401">
    <property type="component" value="Chromosome"/>
</dbReference>
<dbReference type="PANTHER" id="PTHR43065:SF46">
    <property type="entry name" value="C4-DICARBOXYLATE TRANSPORT SENSOR PROTEIN DCTB"/>
    <property type="match status" value="1"/>
</dbReference>
<dbReference type="PROSITE" id="PS50109">
    <property type="entry name" value="HIS_KIN"/>
    <property type="match status" value="1"/>
</dbReference>
<feature type="transmembrane region" description="Helical" evidence="14">
    <location>
        <begin position="161"/>
        <end position="181"/>
    </location>
</feature>
<evidence type="ECO:0000256" key="14">
    <source>
        <dbReference type="SAM" id="Phobius"/>
    </source>
</evidence>
<dbReference type="RefSeq" id="WP_013490808.1">
    <property type="nucleotide sequence ID" value="NC_014829.1"/>
</dbReference>
<dbReference type="InterPro" id="IPR003661">
    <property type="entry name" value="HisK_dim/P_dom"/>
</dbReference>
<dbReference type="SMART" id="SM00387">
    <property type="entry name" value="HATPase_c"/>
    <property type="match status" value="1"/>
</dbReference>
<keyword evidence="13 14" id="KW-0472">Membrane</keyword>
<dbReference type="EMBL" id="CP002394">
    <property type="protein sequence ID" value="ADU32482.1"/>
    <property type="molecule type" value="Genomic_DNA"/>
</dbReference>
<dbReference type="GO" id="GO:0000155">
    <property type="term" value="F:phosphorelay sensor kinase activity"/>
    <property type="evidence" value="ECO:0007669"/>
    <property type="project" value="InterPro"/>
</dbReference>
<evidence type="ECO:0000259" key="15">
    <source>
        <dbReference type="PROSITE" id="PS50109"/>
    </source>
</evidence>
<evidence type="ECO:0000256" key="7">
    <source>
        <dbReference type="ARBA" id="ARBA00022692"/>
    </source>
</evidence>
<evidence type="ECO:0000256" key="4">
    <source>
        <dbReference type="ARBA" id="ARBA00022475"/>
    </source>
</evidence>
<keyword evidence="8" id="KW-0547">Nucleotide-binding</keyword>
<keyword evidence="4" id="KW-1003">Cell membrane</keyword>
<dbReference type="SUPFAM" id="SSF55874">
    <property type="entry name" value="ATPase domain of HSP90 chaperone/DNA topoisomerase II/histidine kinase"/>
    <property type="match status" value="1"/>
</dbReference>
<dbReference type="AlphaFoldDB" id="E6TZ39"/>
<evidence type="ECO:0000256" key="11">
    <source>
        <dbReference type="ARBA" id="ARBA00022989"/>
    </source>
</evidence>
<evidence type="ECO:0000256" key="3">
    <source>
        <dbReference type="ARBA" id="ARBA00012438"/>
    </source>
</evidence>
<feature type="transmembrane region" description="Helical" evidence="14">
    <location>
        <begin position="69"/>
        <end position="98"/>
    </location>
</feature>
<evidence type="ECO:0000313" key="17">
    <source>
        <dbReference type="Proteomes" id="UP000001401"/>
    </source>
</evidence>
<dbReference type="Pfam" id="PF00512">
    <property type="entry name" value="HisKA"/>
    <property type="match status" value="1"/>
</dbReference>
<dbReference type="PRINTS" id="PR00344">
    <property type="entry name" value="BCTRLSENSOR"/>
</dbReference>
<dbReference type="STRING" id="649639.Bcell_4255"/>
<dbReference type="eggNOG" id="COG4191">
    <property type="taxonomic scope" value="Bacteria"/>
</dbReference>
<keyword evidence="5" id="KW-0597">Phosphoprotein</keyword>
<dbReference type="Gene3D" id="3.30.565.10">
    <property type="entry name" value="Histidine kinase-like ATPase, C-terminal domain"/>
    <property type="match status" value="1"/>
</dbReference>
<keyword evidence="10" id="KW-0067">ATP-binding</keyword>
<keyword evidence="7 14" id="KW-0812">Transmembrane</keyword>
<evidence type="ECO:0000256" key="13">
    <source>
        <dbReference type="ARBA" id="ARBA00023136"/>
    </source>
</evidence>
<name>E6TZ39_EVAC2</name>
<organism evidence="16 17">
    <name type="scientific">Evansella cellulosilytica (strain ATCC 21833 / DSM 2522 / FERM P-1141 / JCM 9156 / N-4)</name>
    <name type="common">Bacillus cellulosilyticus</name>
    <dbReference type="NCBI Taxonomy" id="649639"/>
    <lineage>
        <taxon>Bacteria</taxon>
        <taxon>Bacillati</taxon>
        <taxon>Bacillota</taxon>
        <taxon>Bacilli</taxon>
        <taxon>Bacillales</taxon>
        <taxon>Bacillaceae</taxon>
        <taxon>Evansella</taxon>
    </lineage>
</organism>
<dbReference type="HOGENOM" id="CLU_000445_89_1_9"/>
<dbReference type="Pfam" id="PF07694">
    <property type="entry name" value="5TM-5TMR_LYT"/>
    <property type="match status" value="1"/>
</dbReference>
<dbReference type="InterPro" id="IPR036890">
    <property type="entry name" value="HATPase_C_sf"/>
</dbReference>
<dbReference type="Gene3D" id="1.10.287.130">
    <property type="match status" value="1"/>
</dbReference>
<dbReference type="GO" id="GO:0071555">
    <property type="term" value="P:cell wall organization"/>
    <property type="evidence" value="ECO:0007669"/>
    <property type="project" value="InterPro"/>
</dbReference>
<dbReference type="EC" id="2.7.13.3" evidence="3"/>
<evidence type="ECO:0000256" key="8">
    <source>
        <dbReference type="ARBA" id="ARBA00022741"/>
    </source>
</evidence>
<feature type="transmembrane region" description="Helical" evidence="14">
    <location>
        <begin position="39"/>
        <end position="57"/>
    </location>
</feature>
<keyword evidence="12" id="KW-0902">Two-component regulatory system</keyword>
<feature type="transmembrane region" description="Helical" evidence="14">
    <location>
        <begin position="7"/>
        <end position="27"/>
    </location>
</feature>
<evidence type="ECO:0000256" key="5">
    <source>
        <dbReference type="ARBA" id="ARBA00022553"/>
    </source>
</evidence>
<keyword evidence="9 16" id="KW-0418">Kinase</keyword>
<sequence length="416" mass="46238">MLGLQELLLNFLFLIVFLLFIPIISELNCKLMTYRKKKWIYIISASLAIISCMSFPIPVMDGYFFDLRLVALTIAGLYGGIPSILILGGVIIICRFIIGGLGATATIIVITLLTILLSTMYKSFNQSTRTKKVILGTALSLTAAILALLNSIFIFSMPFSATLFFLYIILTIISTALLIYFSEVFNESLFINKRLAKAEKLEVVSHLASSVSHEVRNPLTVVKGFLQLMMQNDLPDSQRKGYLKIAIDEVNRANEIISDYLTFAKPAPENVKTLNIKEEIQHTLNLILPLANMKGVKVETELEEVYTKGDDQLFQQCLLNITKNCIEAMPATGTLKINAEITNEQIMLIISDNGKGMTKEQLARLGEPYFTTKGSEGTGLGMMVAIKIIASMNGKLSVKSEVNKGTNFYIRLPYLK</sequence>
<evidence type="ECO:0000256" key="12">
    <source>
        <dbReference type="ARBA" id="ARBA00023012"/>
    </source>
</evidence>
<keyword evidence="6" id="KW-0808">Transferase</keyword>
<evidence type="ECO:0000256" key="1">
    <source>
        <dbReference type="ARBA" id="ARBA00000085"/>
    </source>
</evidence>
<comment type="catalytic activity">
    <reaction evidence="1">
        <text>ATP + protein L-histidine = ADP + protein N-phospho-L-histidine.</text>
        <dbReference type="EC" id="2.7.13.3"/>
    </reaction>
</comment>
<dbReference type="InterPro" id="IPR011620">
    <property type="entry name" value="Sig_transdc_His_kinase_LytS_TM"/>
</dbReference>
<dbReference type="GO" id="GO:0005886">
    <property type="term" value="C:plasma membrane"/>
    <property type="evidence" value="ECO:0007669"/>
    <property type="project" value="UniProtKB-SubCell"/>
</dbReference>
<feature type="transmembrane region" description="Helical" evidence="14">
    <location>
        <begin position="133"/>
        <end position="155"/>
    </location>
</feature>
<feature type="domain" description="Histidine kinase" evidence="15">
    <location>
        <begin position="210"/>
        <end position="416"/>
    </location>
</feature>
<dbReference type="InterPro" id="IPR003594">
    <property type="entry name" value="HATPase_dom"/>
</dbReference>
<dbReference type="PANTHER" id="PTHR43065">
    <property type="entry name" value="SENSOR HISTIDINE KINASE"/>
    <property type="match status" value="1"/>
</dbReference>
<dbReference type="CDD" id="cd00082">
    <property type="entry name" value="HisKA"/>
    <property type="match status" value="1"/>
</dbReference>
<evidence type="ECO:0000313" key="16">
    <source>
        <dbReference type="EMBL" id="ADU32482.1"/>
    </source>
</evidence>
<keyword evidence="17" id="KW-1185">Reference proteome</keyword>
<dbReference type="KEGG" id="bco:Bcell_4255"/>
<evidence type="ECO:0000256" key="10">
    <source>
        <dbReference type="ARBA" id="ARBA00022840"/>
    </source>
</evidence>
<dbReference type="SMART" id="SM00388">
    <property type="entry name" value="HisKA"/>
    <property type="match status" value="1"/>
</dbReference>
<dbReference type="Pfam" id="PF02518">
    <property type="entry name" value="HATPase_c"/>
    <property type="match status" value="1"/>
</dbReference>
<protein>
    <recommendedName>
        <fullName evidence="3">histidine kinase</fullName>
        <ecNumber evidence="3">2.7.13.3</ecNumber>
    </recommendedName>
</protein>
<evidence type="ECO:0000256" key="6">
    <source>
        <dbReference type="ARBA" id="ARBA00022679"/>
    </source>
</evidence>